<keyword evidence="4" id="KW-0732">Signal</keyword>
<keyword evidence="2" id="KW-0313">Glucose metabolism</keyword>
<dbReference type="InterPro" id="IPR050282">
    <property type="entry name" value="Cycloisomerase_2"/>
</dbReference>
<evidence type="ECO:0000256" key="4">
    <source>
        <dbReference type="SAM" id="SignalP"/>
    </source>
</evidence>
<name>A0ABR6PEX6_9SPHI</name>
<feature type="signal peptide" evidence="4">
    <location>
        <begin position="1"/>
        <end position="18"/>
    </location>
</feature>
<dbReference type="SUPFAM" id="SSF51004">
    <property type="entry name" value="C-terminal (heme d1) domain of cytochrome cd1-nitrite reductase"/>
    <property type="match status" value="1"/>
</dbReference>
<organism evidence="5 6">
    <name type="scientific">Mucilaginibacter lappiensis</name>
    <dbReference type="NCBI Taxonomy" id="354630"/>
    <lineage>
        <taxon>Bacteria</taxon>
        <taxon>Pseudomonadati</taxon>
        <taxon>Bacteroidota</taxon>
        <taxon>Sphingobacteriia</taxon>
        <taxon>Sphingobacteriales</taxon>
        <taxon>Sphingobacteriaceae</taxon>
        <taxon>Mucilaginibacter</taxon>
    </lineage>
</organism>
<keyword evidence="2" id="KW-0119">Carbohydrate metabolism</keyword>
<dbReference type="Proteomes" id="UP000541583">
    <property type="component" value="Unassembled WGS sequence"/>
</dbReference>
<comment type="caution">
    <text evidence="5">The sequence shown here is derived from an EMBL/GenBank/DDBJ whole genome shotgun (WGS) entry which is preliminary data.</text>
</comment>
<evidence type="ECO:0000313" key="6">
    <source>
        <dbReference type="Proteomes" id="UP000541583"/>
    </source>
</evidence>
<dbReference type="Pfam" id="PF10282">
    <property type="entry name" value="Lactonase"/>
    <property type="match status" value="1"/>
</dbReference>
<evidence type="ECO:0000256" key="3">
    <source>
        <dbReference type="SAM" id="MobiDB-lite"/>
    </source>
</evidence>
<gene>
    <name evidence="5" type="ORF">HDF23_001023</name>
</gene>
<dbReference type="PANTHER" id="PTHR30344:SF1">
    <property type="entry name" value="6-PHOSPHOGLUCONOLACTONASE"/>
    <property type="match status" value="1"/>
</dbReference>
<dbReference type="RefSeq" id="WP_076371517.1">
    <property type="nucleotide sequence ID" value="NZ_FTMG01000002.1"/>
</dbReference>
<dbReference type="GO" id="GO:0017057">
    <property type="term" value="F:6-phosphogluconolactonase activity"/>
    <property type="evidence" value="ECO:0007669"/>
    <property type="project" value="UniProtKB-EC"/>
</dbReference>
<dbReference type="PANTHER" id="PTHR30344">
    <property type="entry name" value="6-PHOSPHOGLUCONOLACTONASE-RELATED"/>
    <property type="match status" value="1"/>
</dbReference>
<proteinExistence type="inferred from homology"/>
<feature type="chain" id="PRO_5046425319" evidence="4">
    <location>
        <begin position="19"/>
        <end position="378"/>
    </location>
</feature>
<keyword evidence="5" id="KW-0378">Hydrolase</keyword>
<evidence type="ECO:0000256" key="2">
    <source>
        <dbReference type="ARBA" id="ARBA00022526"/>
    </source>
</evidence>
<dbReference type="InterPro" id="IPR019405">
    <property type="entry name" value="Lactonase_7-beta_prop"/>
</dbReference>
<protein>
    <submittedName>
        <fullName evidence="5">6-phosphogluconolactonase</fullName>
        <ecNumber evidence="5">3.1.1.31</ecNumber>
    </submittedName>
</protein>
<comment type="similarity">
    <text evidence="1">Belongs to the cycloisomerase 2 family.</text>
</comment>
<accession>A0ABR6PEX6</accession>
<keyword evidence="6" id="KW-1185">Reference proteome</keyword>
<feature type="region of interest" description="Disordered" evidence="3">
    <location>
        <begin position="153"/>
        <end position="174"/>
    </location>
</feature>
<dbReference type="InterPro" id="IPR015943">
    <property type="entry name" value="WD40/YVTN_repeat-like_dom_sf"/>
</dbReference>
<dbReference type="InterPro" id="IPR011048">
    <property type="entry name" value="Haem_d1_sf"/>
</dbReference>
<evidence type="ECO:0000313" key="5">
    <source>
        <dbReference type="EMBL" id="MBB6108288.1"/>
    </source>
</evidence>
<dbReference type="EMBL" id="JACHCB010000002">
    <property type="protein sequence ID" value="MBB6108288.1"/>
    <property type="molecule type" value="Genomic_DNA"/>
</dbReference>
<dbReference type="Gene3D" id="2.130.10.10">
    <property type="entry name" value="YVTN repeat-like/Quinoprotein amine dehydrogenase"/>
    <property type="match status" value="1"/>
</dbReference>
<reference evidence="5 6" key="1">
    <citation type="submission" date="2020-08" db="EMBL/GenBank/DDBJ databases">
        <title>Genomic Encyclopedia of Type Strains, Phase IV (KMG-V): Genome sequencing to study the core and pangenomes of soil and plant-associated prokaryotes.</title>
        <authorList>
            <person name="Whitman W."/>
        </authorList>
    </citation>
    <scope>NUCLEOTIDE SEQUENCE [LARGE SCALE GENOMIC DNA]</scope>
    <source>
        <strain evidence="5 6">ANJLi2</strain>
    </source>
</reference>
<evidence type="ECO:0000256" key="1">
    <source>
        <dbReference type="ARBA" id="ARBA00005564"/>
    </source>
</evidence>
<sequence>MKKIVLFVVLLLPLLTQAQSKQSKKKGPSTYDLVIGTYTTGTSKGISVYRFYAENGRLAYLSQIDNVVNPSYVTVSADNKFIYAVNELPKGEVSSFSFEAKTGKMQFINKQSSLGADPCYIAVDKARKNAFIANYSSGQVTVMPINKDGSLANGTQTVTSEGLGPNKERQEKPHAHMSILSPDEKYLLYNDLGTDKVNVFRFRSGKSSPLTDPTSVSVTPGDGPRHLEFSADKKHAYLITEMGSNVHVFDYDNGKLNQKQTITLLPEGFKGQTAGAAIHISPNGKFLYASNRLETNEVIVYAINQETGELTFVQRQSSMGKNPRDFAIDPTGKFLLVANQNSDSIFVFRIDQTTGRISPTGFKLEIGNPVCLKFVPAE</sequence>
<dbReference type="EC" id="3.1.1.31" evidence="5"/>